<dbReference type="Gene3D" id="3.90.50.10">
    <property type="entry name" value="Photosynthetic Reaction Center, subunit H, domain 2"/>
    <property type="match status" value="1"/>
</dbReference>
<protein>
    <submittedName>
        <fullName evidence="3">PRC-barrel domain-containing protein</fullName>
    </submittedName>
</protein>
<dbReference type="AlphaFoldDB" id="A0A285V927"/>
<feature type="domain" description="PRC-barrel" evidence="2">
    <location>
        <begin position="24"/>
        <end position="90"/>
    </location>
</feature>
<evidence type="ECO:0000256" key="1">
    <source>
        <dbReference type="SAM" id="MobiDB-lite"/>
    </source>
</evidence>
<dbReference type="GO" id="GO:0019684">
    <property type="term" value="P:photosynthesis, light reaction"/>
    <property type="evidence" value="ECO:0007669"/>
    <property type="project" value="InterPro"/>
</dbReference>
<evidence type="ECO:0000313" key="3">
    <source>
        <dbReference type="EMBL" id="SOC50088.1"/>
    </source>
</evidence>
<name>A0A285V927_9ACTN</name>
<dbReference type="Proteomes" id="UP000219435">
    <property type="component" value="Unassembled WGS sequence"/>
</dbReference>
<accession>A0A285V927</accession>
<dbReference type="InterPro" id="IPR014747">
    <property type="entry name" value="Bac_photo_RC_H_C"/>
</dbReference>
<dbReference type="InterPro" id="IPR011033">
    <property type="entry name" value="PRC_barrel-like_sf"/>
</dbReference>
<organism evidence="3 4">
    <name type="scientific">Blastococcus aggregatus</name>
    <dbReference type="NCBI Taxonomy" id="38502"/>
    <lineage>
        <taxon>Bacteria</taxon>
        <taxon>Bacillati</taxon>
        <taxon>Actinomycetota</taxon>
        <taxon>Actinomycetes</taxon>
        <taxon>Geodermatophilales</taxon>
        <taxon>Geodermatophilaceae</taxon>
        <taxon>Blastococcus</taxon>
    </lineage>
</organism>
<proteinExistence type="predicted"/>
<dbReference type="SUPFAM" id="SSF50346">
    <property type="entry name" value="PRC-barrel domain"/>
    <property type="match status" value="1"/>
</dbReference>
<dbReference type="RefSeq" id="WP_097195663.1">
    <property type="nucleotide sequence ID" value="NZ_OBQI01000004.1"/>
</dbReference>
<reference evidence="4" key="1">
    <citation type="submission" date="2017-08" db="EMBL/GenBank/DDBJ databases">
        <authorList>
            <person name="Varghese N."/>
            <person name="Submissions S."/>
        </authorList>
    </citation>
    <scope>NUCLEOTIDE SEQUENCE [LARGE SCALE GENOMIC DNA]</scope>
    <source>
        <strain evidence="4">DSM 4725</strain>
    </source>
</reference>
<gene>
    <name evidence="3" type="ORF">SAMN05660748_2827</name>
</gene>
<evidence type="ECO:0000259" key="2">
    <source>
        <dbReference type="Pfam" id="PF05239"/>
    </source>
</evidence>
<dbReference type="EMBL" id="OBQI01000004">
    <property type="protein sequence ID" value="SOC50088.1"/>
    <property type="molecule type" value="Genomic_DNA"/>
</dbReference>
<keyword evidence="4" id="KW-1185">Reference proteome</keyword>
<sequence>MSSEITGTLHELGDTDQTVADPDDDVRGRVVVDRDDQEVGRVDGLLIDDGRRVRFLRVAEGGLLGFLATHYLVPVEAVVAVDPDCVRIDTQRSGMTDVPGYDPELATLPTYYGTVYGWWGVPPYWGVYPR</sequence>
<feature type="region of interest" description="Disordered" evidence="1">
    <location>
        <begin position="1"/>
        <end position="27"/>
    </location>
</feature>
<dbReference type="GO" id="GO:0030077">
    <property type="term" value="C:plasma membrane light-harvesting complex"/>
    <property type="evidence" value="ECO:0007669"/>
    <property type="project" value="InterPro"/>
</dbReference>
<dbReference type="OrthoDB" id="4738165at2"/>
<dbReference type="InterPro" id="IPR027275">
    <property type="entry name" value="PRC-brl_dom"/>
</dbReference>
<dbReference type="Pfam" id="PF05239">
    <property type="entry name" value="PRC"/>
    <property type="match status" value="1"/>
</dbReference>
<evidence type="ECO:0000313" key="4">
    <source>
        <dbReference type="Proteomes" id="UP000219435"/>
    </source>
</evidence>